<dbReference type="InterPro" id="IPR004155">
    <property type="entry name" value="PBS_lyase_HEAT"/>
</dbReference>
<dbReference type="Gene3D" id="1.25.10.10">
    <property type="entry name" value="Leucine-rich Repeat Variant"/>
    <property type="match status" value="1"/>
</dbReference>
<evidence type="ECO:0000313" key="1">
    <source>
        <dbReference type="EMBL" id="SHG87283.1"/>
    </source>
</evidence>
<keyword evidence="2" id="KW-1185">Reference proteome</keyword>
<dbReference type="Pfam" id="PF13646">
    <property type="entry name" value="HEAT_2"/>
    <property type="match status" value="1"/>
</dbReference>
<dbReference type="RefSeq" id="WP_072896575.1">
    <property type="nucleotide sequence ID" value="NZ_FQWZ01000003.1"/>
</dbReference>
<proteinExistence type="predicted"/>
<dbReference type="OrthoDB" id="6064877at2"/>
<dbReference type="STRING" id="490188.SAMN04488068_1779"/>
<gene>
    <name evidence="1" type="ORF">SAMN04488068_1779</name>
</gene>
<dbReference type="Proteomes" id="UP000199758">
    <property type="component" value="Unassembled WGS sequence"/>
</dbReference>
<evidence type="ECO:0000313" key="2">
    <source>
        <dbReference type="Proteomes" id="UP000199758"/>
    </source>
</evidence>
<dbReference type="SMART" id="SM00567">
    <property type="entry name" value="EZ_HEAT"/>
    <property type="match status" value="2"/>
</dbReference>
<accession>A0A1M5NE75</accession>
<protein>
    <submittedName>
        <fullName evidence="1">HEAT repeat-containing protein</fullName>
    </submittedName>
</protein>
<dbReference type="SUPFAM" id="SSF48371">
    <property type="entry name" value="ARM repeat"/>
    <property type="match status" value="1"/>
</dbReference>
<organism evidence="1 2">
    <name type="scientific">Hydrocarboniphaga daqingensis</name>
    <dbReference type="NCBI Taxonomy" id="490188"/>
    <lineage>
        <taxon>Bacteria</taxon>
        <taxon>Pseudomonadati</taxon>
        <taxon>Pseudomonadota</taxon>
        <taxon>Gammaproteobacteria</taxon>
        <taxon>Nevskiales</taxon>
        <taxon>Nevskiaceae</taxon>
        <taxon>Hydrocarboniphaga</taxon>
    </lineage>
</organism>
<reference evidence="1 2" key="1">
    <citation type="submission" date="2016-11" db="EMBL/GenBank/DDBJ databases">
        <authorList>
            <person name="Jaros S."/>
            <person name="Januszkiewicz K."/>
            <person name="Wedrychowicz H."/>
        </authorList>
    </citation>
    <scope>NUCLEOTIDE SEQUENCE [LARGE SCALE GENOMIC DNA]</scope>
    <source>
        <strain evidence="1 2">CGMCC 1.7049</strain>
    </source>
</reference>
<sequence length="267" mass="30712">MPSLDDLIERIDRDFDREHLASFWTLEPLLAAFVQRQHAAALVNRELQQLCRDPSYMGDWRPNQLMLHRGRGFALSIWWFERERRYLHTMPYLGYYVPLGRDPLRCTRYALPGAYDNAVFDPGLRIERIGRRNVQPLQILPLHGDRDVYDFHVDRPVPVLKLTTAAFHSLEWLFDRDTGYAVQANDSELSATQLRIAAYLLGQLGDAQSLGPLQGLLRHRHHAVRWAAIQGLGRLDADAARAALRQAVQDEHPHLRRAAQRTLDAAS</sequence>
<name>A0A1M5NE75_9GAMM</name>
<dbReference type="AlphaFoldDB" id="A0A1M5NE75"/>
<dbReference type="InterPro" id="IPR011989">
    <property type="entry name" value="ARM-like"/>
</dbReference>
<dbReference type="EMBL" id="FQWZ01000003">
    <property type="protein sequence ID" value="SHG87283.1"/>
    <property type="molecule type" value="Genomic_DNA"/>
</dbReference>
<dbReference type="InterPro" id="IPR016024">
    <property type="entry name" value="ARM-type_fold"/>
</dbReference>